<keyword evidence="1" id="KW-0489">Methyltransferase</keyword>
<reference evidence="5 6" key="1">
    <citation type="submission" date="2024-04" db="EMBL/GenBank/DDBJ databases">
        <authorList>
            <person name="Rising A."/>
            <person name="Reimegard J."/>
            <person name="Sonavane S."/>
            <person name="Akerstrom W."/>
            <person name="Nylinder S."/>
            <person name="Hedman E."/>
            <person name="Kallberg Y."/>
        </authorList>
    </citation>
    <scope>NUCLEOTIDE SEQUENCE [LARGE SCALE GENOMIC DNA]</scope>
</reference>
<evidence type="ECO:0000256" key="1">
    <source>
        <dbReference type="ARBA" id="ARBA00022603"/>
    </source>
</evidence>
<feature type="compositionally biased region" description="Polar residues" evidence="3">
    <location>
        <begin position="855"/>
        <end position="868"/>
    </location>
</feature>
<dbReference type="GO" id="GO:0030488">
    <property type="term" value="P:tRNA methylation"/>
    <property type="evidence" value="ECO:0007669"/>
    <property type="project" value="TreeGrafter"/>
</dbReference>
<dbReference type="FunFam" id="3.40.50.150:FF:000195">
    <property type="entry name" value="Methyltransferase domain containing protein"/>
    <property type="match status" value="1"/>
</dbReference>
<feature type="compositionally biased region" description="Low complexity" evidence="3">
    <location>
        <begin position="1912"/>
        <end position="1934"/>
    </location>
</feature>
<dbReference type="InterPro" id="IPR029063">
    <property type="entry name" value="SAM-dependent_MTases_sf"/>
</dbReference>
<dbReference type="Gene3D" id="3.40.50.150">
    <property type="entry name" value="Vaccinia Virus protein VP39"/>
    <property type="match status" value="2"/>
</dbReference>
<feature type="region of interest" description="Disordered" evidence="3">
    <location>
        <begin position="956"/>
        <end position="979"/>
    </location>
</feature>
<dbReference type="GO" id="GO:0005634">
    <property type="term" value="C:nucleus"/>
    <property type="evidence" value="ECO:0007669"/>
    <property type="project" value="TreeGrafter"/>
</dbReference>
<feature type="compositionally biased region" description="Basic and acidic residues" evidence="3">
    <location>
        <begin position="596"/>
        <end position="607"/>
    </location>
</feature>
<feature type="region of interest" description="Disordered" evidence="3">
    <location>
        <begin position="352"/>
        <end position="371"/>
    </location>
</feature>
<dbReference type="SUPFAM" id="SSF53335">
    <property type="entry name" value="S-adenosyl-L-methionine-dependent methyltransferases"/>
    <property type="match status" value="1"/>
</dbReference>
<feature type="region of interest" description="Disordered" evidence="3">
    <location>
        <begin position="1744"/>
        <end position="1774"/>
    </location>
</feature>
<gene>
    <name evidence="5" type="ORF">LARSCL_LOCUS2764</name>
</gene>
<evidence type="ECO:0000259" key="4">
    <source>
        <dbReference type="Pfam" id="PF08241"/>
    </source>
</evidence>
<feature type="region of interest" description="Disordered" evidence="3">
    <location>
        <begin position="211"/>
        <end position="231"/>
    </location>
</feature>
<dbReference type="GO" id="GO:0008757">
    <property type="term" value="F:S-adenosylmethionine-dependent methyltransferase activity"/>
    <property type="evidence" value="ECO:0007669"/>
    <property type="project" value="InterPro"/>
</dbReference>
<feature type="compositionally biased region" description="Polar residues" evidence="3">
    <location>
        <begin position="1597"/>
        <end position="1608"/>
    </location>
</feature>
<evidence type="ECO:0000313" key="5">
    <source>
        <dbReference type="EMBL" id="CAL1265823.1"/>
    </source>
</evidence>
<feature type="compositionally biased region" description="Polar residues" evidence="3">
    <location>
        <begin position="785"/>
        <end position="794"/>
    </location>
</feature>
<feature type="compositionally biased region" description="Basic and acidic residues" evidence="3">
    <location>
        <begin position="717"/>
        <end position="727"/>
    </location>
</feature>
<dbReference type="GO" id="GO:0106335">
    <property type="term" value="F:tRNA (5-carboxymethyluridine(34)-5-O)-methyltransferase activity"/>
    <property type="evidence" value="ECO:0007669"/>
    <property type="project" value="TreeGrafter"/>
</dbReference>
<feature type="domain" description="Methyltransferase type 11" evidence="4">
    <location>
        <begin position="99"/>
        <end position="188"/>
    </location>
</feature>
<feature type="region of interest" description="Disordered" evidence="3">
    <location>
        <begin position="1220"/>
        <end position="1302"/>
    </location>
</feature>
<feature type="compositionally biased region" description="Basic and acidic residues" evidence="3">
    <location>
        <begin position="1220"/>
        <end position="1233"/>
    </location>
</feature>
<feature type="region of interest" description="Disordered" evidence="3">
    <location>
        <begin position="1470"/>
        <end position="1545"/>
    </location>
</feature>
<feature type="compositionally biased region" description="Low complexity" evidence="3">
    <location>
        <begin position="869"/>
        <end position="882"/>
    </location>
</feature>
<feature type="region of interest" description="Disordered" evidence="3">
    <location>
        <begin position="855"/>
        <end position="894"/>
    </location>
</feature>
<dbReference type="InterPro" id="IPR051422">
    <property type="entry name" value="AlkB_tRNA_MeTrf/Diox"/>
</dbReference>
<dbReference type="CDD" id="cd02440">
    <property type="entry name" value="AdoMet_MTases"/>
    <property type="match status" value="1"/>
</dbReference>
<feature type="compositionally biased region" description="Basic and acidic residues" evidence="3">
    <location>
        <begin position="1490"/>
        <end position="1510"/>
    </location>
</feature>
<feature type="compositionally biased region" description="Polar residues" evidence="3">
    <location>
        <begin position="956"/>
        <end position="973"/>
    </location>
</feature>
<keyword evidence="2" id="KW-0808">Transferase</keyword>
<feature type="region of interest" description="Disordered" evidence="3">
    <location>
        <begin position="502"/>
        <end position="527"/>
    </location>
</feature>
<feature type="region of interest" description="Disordered" evidence="3">
    <location>
        <begin position="1830"/>
        <end position="1855"/>
    </location>
</feature>
<evidence type="ECO:0000256" key="2">
    <source>
        <dbReference type="ARBA" id="ARBA00022679"/>
    </source>
</evidence>
<protein>
    <recommendedName>
        <fullName evidence="4">Methyltransferase type 11 domain-containing protein</fullName>
    </recommendedName>
</protein>
<feature type="compositionally biased region" description="Low complexity" evidence="3">
    <location>
        <begin position="288"/>
        <end position="297"/>
    </location>
</feature>
<sequence>MNYRKENKQLYTPSLSCDRRMYGRLLGCPEDTLNLGMTQSTMAGDNDEERQARSLALEKAYVHDVYDQIAPHFTDTRYRPWPRVKQFLLELEPGSLVADVGCGNGKYLDINPDIWKIGADHCAALTAAARAKNFEVLTSDNLHLPFRDETFDAVLSVAVIHHFATTDRRVAAIKELTRVLRIGGKILITVWAMEQRHRKFDSQDVLVPWHEPVKSSSEDRGSSVERELTSATTSDDDVLVYHAYSHISDSENQNSAAVNRKRQKYRNGRGRYRSADSAIHCKRTAGTSSQSSSELSSPNETCYSFVRRAFQRLSSSATTDSPYDTFAKKSPPRPYFYRSCRKPCVSESMEFGRYNKDSDPGSPRKEFCKQGSLDSEYPDLTIEDDIPIELRGLEGYEACKKCGTPTAEFANCEQRVCASCLPADPDTGKKSRSLGDFLNMIPKLLRVKKCEKEPMSDLHKRISTASDPREYVVKTRGNDVNGIVRSKSTVSMMSRLEELMSMSPTSGKDEPQTVANPNCQAGPRSKMKPSILQSFTSTVLIEGSNGSIEVLDNNDLKNTRRYNSPADALQKLRQDVVLDEPFEVEKYNNNNDEGEKEINSSSEKKLQNSELVISKKKSSLKSSNSSSKKTKKQEKNFDFSSEISPPGPPDSTELKSENESEGHLSSYFSMPELYKLTHDQIPEEPIMNTQKQRHISFYEKAAQNIFDGTSSESNDLSSRRRDSPLNYTARERTVTCTPQRGLVKRSLSVDTGDNSSSSHQTPRRFSASAAQGVLATALRTYSLPRSCSRGSSVKSDTSVDSEESIVSVIPRKGNSITSDTSVDSEESVISVIQRSTSEIDTLSSQNGLRNNISRFGSRSAQASPVTVLSSQTSSAESSPPQSGKNDGRFPGSGGVIDQLLQQQQLLYSPSDSHSRSEASEHSVRARRYLLRPISDPKIEEKLSTSEELSNSFANKLNNSEQMPKPNQGNSALSEISKPQVKEKVAISKPNATPTLPVKPLASDTMSEWREIQKEQVDGELSKTPSPVGPFQYITDPLITGVELPREVTTDPNPAVPLITETESKSKSIRFMAEVTNLGQNGKTIPEMRKAPNGLIESVLKNAITKKGIIDVTSCDTDQIIATAVVNTSVDLQTHTPKISEELNESLSTKEEGLTVIASTSNIPEDQKSNKNQDNDMRKSFFKLRERLENLASSQNSMPNFEIFKNVSHSFGSLRNIKEKIESETPNESPRENKISPTPKSLNDSRQSSLDESSQVTLSDESVMSVEGTSSVSDENDYKKTDDDEENPDSSQNLTVRKVDGEKPMINSLTAPLNALTEVCQSSQKHCHCRKCDSCGEKCVSGLHKPSKSTSFSDTELHLKKGGVRCPLRKRLRRSCVTIDEVECREFMSSEDTSPSSSVSLEWNDFDKVDADPQVCTACCSGCGITTIVEGERRDEPAIEICCDDVNVQETENKFNIVDKEMCVFFETSSSSLGKSASSSSNATDFSTTSDRFRGVMQREKSDDRSSKESDSDNLSKLSDVEGRSDSAFSEDMARKTDPFSSSSSTSLEILDSVRTKVINENECDGTLGTSKQNSSWVLDNIDEIPDDDQSHDGDEQATGTEKSPSNSWKPEKSMDFAQRRENFFSSAADCRDMYRITFDDKMKNRKETEVCISDSNSDVKDPVLVGMAIPDIAPGLMELFPPKKNHEDDEQTTGILAELVGTLSGISSLAFGDIYPKQEAKIEDFSSDESVGISTFEKVLTSGATTHSKSRLKKSSGQQKEKGSEEISEKRCSNKKFQNNGIDFTTALSDTDNRKVEIKDMGQAFVKLPPENSPRLSSDLKKNSVECQERNIQNSESKVEKITNGSNTAQPIQKEKKIPEKLKILNRTSQSVCLDRVRQSSFEKDDESLQSTQSAPCSPRMKPRQKSVEEVLTSSRNELSRNSSLSQSTSQESLPGNETGGLMSYHRYYHVFRQGEVENLIENYVDNLHIISSYYDHANWCVIAEKVQVWTI</sequence>
<evidence type="ECO:0000313" key="6">
    <source>
        <dbReference type="Proteomes" id="UP001497382"/>
    </source>
</evidence>
<proteinExistence type="predicted"/>
<dbReference type="Proteomes" id="UP001497382">
    <property type="component" value="Unassembled WGS sequence"/>
</dbReference>
<feature type="compositionally biased region" description="Low complexity" evidence="3">
    <location>
        <begin position="1470"/>
        <end position="1489"/>
    </location>
</feature>
<evidence type="ECO:0000256" key="3">
    <source>
        <dbReference type="SAM" id="MobiDB-lite"/>
    </source>
</evidence>
<feature type="compositionally biased region" description="Polar residues" evidence="3">
    <location>
        <begin position="748"/>
        <end position="760"/>
    </location>
</feature>
<feature type="compositionally biased region" description="Basic and acidic residues" evidence="3">
    <location>
        <begin position="1759"/>
        <end position="1772"/>
    </location>
</feature>
<comment type="caution">
    <text evidence="5">The sequence shown here is derived from an EMBL/GenBank/DDBJ whole genome shotgun (WGS) entry which is preliminary data.</text>
</comment>
<dbReference type="InterPro" id="IPR013216">
    <property type="entry name" value="Methyltransf_11"/>
</dbReference>
<feature type="region of interest" description="Disordered" evidence="3">
    <location>
        <begin position="785"/>
        <end position="804"/>
    </location>
</feature>
<feature type="region of interest" description="Disordered" evidence="3">
    <location>
        <begin position="251"/>
        <end position="298"/>
    </location>
</feature>
<dbReference type="PANTHER" id="PTHR13069:SF37">
    <property type="entry name" value="FIRE DANCER"/>
    <property type="match status" value="1"/>
</dbReference>
<feature type="region of interest" description="Disordered" evidence="3">
    <location>
        <begin position="583"/>
        <end position="663"/>
    </location>
</feature>
<feature type="region of interest" description="Disordered" evidence="3">
    <location>
        <begin position="744"/>
        <end position="768"/>
    </location>
</feature>
<feature type="compositionally biased region" description="Polar residues" evidence="3">
    <location>
        <begin position="1234"/>
        <end position="1272"/>
    </location>
</feature>
<dbReference type="GO" id="GO:0005737">
    <property type="term" value="C:cytoplasm"/>
    <property type="evidence" value="ECO:0007669"/>
    <property type="project" value="TreeGrafter"/>
</dbReference>
<keyword evidence="6" id="KW-1185">Reference proteome</keyword>
<feature type="compositionally biased region" description="Basic and acidic residues" evidence="3">
    <location>
        <begin position="652"/>
        <end position="662"/>
    </location>
</feature>
<feature type="compositionally biased region" description="Basic residues" evidence="3">
    <location>
        <begin position="259"/>
        <end position="272"/>
    </location>
</feature>
<feature type="region of interest" description="Disordered" evidence="3">
    <location>
        <begin position="1582"/>
        <end position="1613"/>
    </location>
</feature>
<dbReference type="PANTHER" id="PTHR13069">
    <property type="entry name" value="ALKYLATED DNA REPAIR PROTEIN ALKB HOMOLOG 8"/>
    <property type="match status" value="1"/>
</dbReference>
<feature type="compositionally biased region" description="Basic and acidic residues" evidence="3">
    <location>
        <begin position="353"/>
        <end position="368"/>
    </location>
</feature>
<dbReference type="EMBL" id="CAXIEN010000019">
    <property type="protein sequence ID" value="CAL1265823.1"/>
    <property type="molecule type" value="Genomic_DNA"/>
</dbReference>
<feature type="region of interest" description="Disordered" evidence="3">
    <location>
        <begin position="1883"/>
        <end position="1938"/>
    </location>
</feature>
<accession>A0AAV1Z3G7</accession>
<name>A0AAV1Z3G7_9ARAC</name>
<dbReference type="GO" id="GO:0000049">
    <property type="term" value="F:tRNA binding"/>
    <property type="evidence" value="ECO:0007669"/>
    <property type="project" value="TreeGrafter"/>
</dbReference>
<dbReference type="GO" id="GO:0002098">
    <property type="term" value="P:tRNA wobble uridine modification"/>
    <property type="evidence" value="ECO:0007669"/>
    <property type="project" value="TreeGrafter"/>
</dbReference>
<organism evidence="5 6">
    <name type="scientific">Larinioides sclopetarius</name>
    <dbReference type="NCBI Taxonomy" id="280406"/>
    <lineage>
        <taxon>Eukaryota</taxon>
        <taxon>Metazoa</taxon>
        <taxon>Ecdysozoa</taxon>
        <taxon>Arthropoda</taxon>
        <taxon>Chelicerata</taxon>
        <taxon>Arachnida</taxon>
        <taxon>Araneae</taxon>
        <taxon>Araneomorphae</taxon>
        <taxon>Entelegynae</taxon>
        <taxon>Araneoidea</taxon>
        <taxon>Araneidae</taxon>
        <taxon>Larinioides</taxon>
    </lineage>
</organism>
<dbReference type="Pfam" id="PF08241">
    <property type="entry name" value="Methyltransf_11"/>
    <property type="match status" value="1"/>
</dbReference>
<feature type="compositionally biased region" description="Basic and acidic residues" evidence="3">
    <location>
        <begin position="211"/>
        <end position="228"/>
    </location>
</feature>
<feature type="region of interest" description="Disordered" evidence="3">
    <location>
        <begin position="708"/>
        <end position="727"/>
    </location>
</feature>